<accession>A0A976FNT1</accession>
<dbReference type="OrthoDB" id="167760at2759"/>
<evidence type="ECO:0000259" key="1">
    <source>
        <dbReference type="Pfam" id="PF21202"/>
    </source>
</evidence>
<dbReference type="InterPro" id="IPR048749">
    <property type="entry name" value="SLX1_C"/>
</dbReference>
<dbReference type="PANTHER" id="PTHR20208:SF13">
    <property type="entry name" value="STRUCTURE-SPECIFIC ENDONUCLEASE SUBUNIT SLX1"/>
    <property type="match status" value="1"/>
</dbReference>
<dbReference type="Pfam" id="PF21202">
    <property type="entry name" value="SLX1_C"/>
    <property type="match status" value="1"/>
</dbReference>
<evidence type="ECO:0000313" key="3">
    <source>
        <dbReference type="Proteomes" id="UP000294530"/>
    </source>
</evidence>
<dbReference type="AlphaFoldDB" id="A0A976FNT1"/>
<feature type="domain" description="Structure-specific endonuclease subunit SLX1 C-terminal" evidence="1">
    <location>
        <begin position="59"/>
        <end position="129"/>
    </location>
</feature>
<dbReference type="PANTHER" id="PTHR20208">
    <property type="entry name" value="STRUCTURE-SPECIFIC ENDONUCLEASE SUBUNIT SLX1"/>
    <property type="match status" value="1"/>
</dbReference>
<dbReference type="Proteomes" id="UP000294530">
    <property type="component" value="Unassembled WGS sequence"/>
</dbReference>
<protein>
    <recommendedName>
        <fullName evidence="1">Structure-specific endonuclease subunit SLX1 C-terminal domain-containing protein</fullName>
    </recommendedName>
</protein>
<dbReference type="GeneID" id="94350189"/>
<evidence type="ECO:0000313" key="2">
    <source>
        <dbReference type="EMBL" id="TDH69821.1"/>
    </source>
</evidence>
<dbReference type="InterPro" id="IPR050381">
    <property type="entry name" value="SLX1_endonuclease"/>
</dbReference>
<comment type="caution">
    <text evidence="2">The sequence shown here is derived from an EMBL/GenBank/DDBJ whole genome shotgun (WGS) entry which is preliminary data.</text>
</comment>
<sequence length="225" mass="25738">MLELLTLPPFRELSLTVSFTSNEIHDVARKLSAQYVASYCETRSLESFVGFEKEMNRKQCYICEDGLITTTRNEGRSDGVVKCFYQSCKMCCHVSCLRDHFHTLGQDDNNTKKGGSCPKCHQLLRWQSLTQQCEPKQIQNDGVHQIESSNASRDVKVNENDAKPSDLIAVRKSESQLDVSLTVSKRMMKESYLKNRWIKECEDVGRETSQKAYNDYTAVEVIDLT</sequence>
<reference evidence="2 3" key="1">
    <citation type="journal article" date="2021" name="Genome Biol.">
        <title>AFLAP: assembly-free linkage analysis pipeline using k-mers from genome sequencing data.</title>
        <authorList>
            <person name="Fletcher K."/>
            <person name="Zhang L."/>
            <person name="Gil J."/>
            <person name="Han R."/>
            <person name="Cavanaugh K."/>
            <person name="Michelmore R."/>
        </authorList>
    </citation>
    <scope>NUCLEOTIDE SEQUENCE [LARGE SCALE GENOMIC DNA]</scope>
    <source>
        <strain evidence="2 3">SF5</strain>
    </source>
</reference>
<dbReference type="InterPro" id="IPR013083">
    <property type="entry name" value="Znf_RING/FYVE/PHD"/>
</dbReference>
<dbReference type="EMBL" id="SHOA02000007">
    <property type="protein sequence ID" value="TDH69821.1"/>
    <property type="molecule type" value="Genomic_DNA"/>
</dbReference>
<gene>
    <name evidence="2" type="ORF">CCR75_006448</name>
</gene>
<dbReference type="Gene3D" id="3.30.40.10">
    <property type="entry name" value="Zinc/RING finger domain, C3HC4 (zinc finger)"/>
    <property type="match status" value="1"/>
</dbReference>
<proteinExistence type="predicted"/>
<dbReference type="RefSeq" id="XP_067819320.1">
    <property type="nucleotide sequence ID" value="XM_067964518.1"/>
</dbReference>
<dbReference type="KEGG" id="blac:94350189"/>
<keyword evidence="3" id="KW-1185">Reference proteome</keyword>
<name>A0A976FNT1_BRELC</name>
<organism evidence="2 3">
    <name type="scientific">Bremia lactucae</name>
    <name type="common">Lettuce downy mildew</name>
    <dbReference type="NCBI Taxonomy" id="4779"/>
    <lineage>
        <taxon>Eukaryota</taxon>
        <taxon>Sar</taxon>
        <taxon>Stramenopiles</taxon>
        <taxon>Oomycota</taxon>
        <taxon>Peronosporomycetes</taxon>
        <taxon>Peronosporales</taxon>
        <taxon>Peronosporaceae</taxon>
        <taxon>Bremia</taxon>
    </lineage>
</organism>